<keyword evidence="2" id="KW-0808">Transferase</keyword>
<organism evidence="2">
    <name type="scientific">Microbacterium sp. LWS13-1.2</name>
    <dbReference type="NCBI Taxonomy" id="3135264"/>
    <lineage>
        <taxon>Bacteria</taxon>
        <taxon>Bacillati</taxon>
        <taxon>Actinomycetota</taxon>
        <taxon>Actinomycetes</taxon>
        <taxon>Micrococcales</taxon>
        <taxon>Microbacteriaceae</taxon>
        <taxon>Microbacterium</taxon>
    </lineage>
</organism>
<evidence type="ECO:0000313" key="2">
    <source>
        <dbReference type="EMBL" id="WZO35670.1"/>
    </source>
</evidence>
<dbReference type="RefSeq" id="WP_349426489.1">
    <property type="nucleotide sequence ID" value="NZ_CP151632.1"/>
</dbReference>
<sequence>MGVRVVAATEAGWDAVDAVMQADASSRNCQCQFHILENADARLTTRQSRRDLLHEQVRSLDPPRGLVAFDGDAAVGWCGVEPRVRVRHVLASRLVRAHSLYAADDPGVWAIYCILVPPARRRGGVGAALLAAALAHAVERGATALEAYPIDTSRRGGQLPAGFSTGTVAMFDRHGFAAVAALPSARTLMHRLA</sequence>
<dbReference type="Gene3D" id="3.40.630.30">
    <property type="match status" value="1"/>
</dbReference>
<keyword evidence="2" id="KW-0012">Acyltransferase</keyword>
<protein>
    <submittedName>
        <fullName evidence="2">GNAT family N-acetyltransferase</fullName>
        <ecNumber evidence="2">2.3.1.-</ecNumber>
    </submittedName>
</protein>
<dbReference type="AlphaFoldDB" id="A0AAU6SFJ6"/>
<dbReference type="InterPro" id="IPR016181">
    <property type="entry name" value="Acyl_CoA_acyltransferase"/>
</dbReference>
<dbReference type="EMBL" id="CP151632">
    <property type="protein sequence ID" value="WZO35670.1"/>
    <property type="molecule type" value="Genomic_DNA"/>
</dbReference>
<gene>
    <name evidence="2" type="ORF">MRBLWS13_003375</name>
</gene>
<dbReference type="PROSITE" id="PS51186">
    <property type="entry name" value="GNAT"/>
    <property type="match status" value="1"/>
</dbReference>
<accession>A0AAU6SFJ6</accession>
<dbReference type="GO" id="GO:0016747">
    <property type="term" value="F:acyltransferase activity, transferring groups other than amino-acyl groups"/>
    <property type="evidence" value="ECO:0007669"/>
    <property type="project" value="InterPro"/>
</dbReference>
<feature type="domain" description="N-acetyltransferase" evidence="1">
    <location>
        <begin position="3"/>
        <end position="189"/>
    </location>
</feature>
<dbReference type="SUPFAM" id="SSF55729">
    <property type="entry name" value="Acyl-CoA N-acyltransferases (Nat)"/>
    <property type="match status" value="1"/>
</dbReference>
<dbReference type="InterPro" id="IPR000182">
    <property type="entry name" value="GNAT_dom"/>
</dbReference>
<reference evidence="2" key="1">
    <citation type="submission" date="2024-04" db="EMBL/GenBank/DDBJ databases">
        <authorList>
            <person name="Roder T."/>
            <person name="Oberhansli S."/>
            <person name="Kreuzer M."/>
        </authorList>
    </citation>
    <scope>NUCLEOTIDE SEQUENCE</scope>
    <source>
        <strain evidence="2">LWS13-1.2</strain>
    </source>
</reference>
<dbReference type="Pfam" id="PF00583">
    <property type="entry name" value="Acetyltransf_1"/>
    <property type="match status" value="1"/>
</dbReference>
<name>A0AAU6SFJ6_9MICO</name>
<proteinExistence type="predicted"/>
<evidence type="ECO:0000259" key="1">
    <source>
        <dbReference type="PROSITE" id="PS51186"/>
    </source>
</evidence>
<dbReference type="EC" id="2.3.1.-" evidence="2"/>